<name>A0ABP0LDL8_9DINO</name>
<evidence type="ECO:0000313" key="3">
    <source>
        <dbReference type="EMBL" id="CAK9036382.1"/>
    </source>
</evidence>
<organism evidence="3 4">
    <name type="scientific">Durusdinium trenchii</name>
    <dbReference type="NCBI Taxonomy" id="1381693"/>
    <lineage>
        <taxon>Eukaryota</taxon>
        <taxon>Sar</taxon>
        <taxon>Alveolata</taxon>
        <taxon>Dinophyceae</taxon>
        <taxon>Suessiales</taxon>
        <taxon>Symbiodiniaceae</taxon>
        <taxon>Durusdinium</taxon>
    </lineage>
</organism>
<dbReference type="Proteomes" id="UP001642484">
    <property type="component" value="Unassembled WGS sequence"/>
</dbReference>
<dbReference type="EMBL" id="CAXAMN010011847">
    <property type="protein sequence ID" value="CAK9036382.1"/>
    <property type="molecule type" value="Genomic_DNA"/>
</dbReference>
<feature type="coiled-coil region" evidence="1">
    <location>
        <begin position="172"/>
        <end position="206"/>
    </location>
</feature>
<comment type="caution">
    <text evidence="3">The sequence shown here is derived from an EMBL/GenBank/DDBJ whole genome shotgun (WGS) entry which is preliminary data.</text>
</comment>
<accession>A0ABP0LDL8</accession>
<feature type="region of interest" description="Disordered" evidence="2">
    <location>
        <begin position="308"/>
        <end position="330"/>
    </location>
</feature>
<sequence length="429" mass="48369">MDVLKGRLVGAWFKSASAKEVGAYVRECESHPPSKLEASKAQPASQPTVEPAQALPALDPALKVNKKSVTLDIFGYRSKISVPQDAPTLVDAVNLCEQRRLAAVNKHKSLTTLKRPELLKLCADSSLSKKGNMQELRDRLTAEFLNLATTKDIEYWVFTDLDKGPALGGAARERLEEKLNQACSKSTELEQKIQKLQQVAKKLSSQELLNGENVAGFELMSKLGLDNADPFLSEALPTIVTNACEDYPNQDGEPFAGDFWNRPVPAQALLQYTYFFLKDIQEAYKKTREKYTKLQAQFAKLTDKLDSTKAKRKQHAETGLKKVEKSRQPDARELHLARRNQINRVRRGVKKQKKVRPEESLSEVPKARRALTIYQKMQIVKYADEVCVLRKRARLQKWSLLTEAQQRSMFSLTDEVKQSLKLGADTIKG</sequence>
<evidence type="ECO:0000313" key="4">
    <source>
        <dbReference type="Proteomes" id="UP001642484"/>
    </source>
</evidence>
<evidence type="ECO:0000256" key="2">
    <source>
        <dbReference type="SAM" id="MobiDB-lite"/>
    </source>
</evidence>
<reference evidence="3 4" key="1">
    <citation type="submission" date="2024-02" db="EMBL/GenBank/DDBJ databases">
        <authorList>
            <person name="Chen Y."/>
            <person name="Shah S."/>
            <person name="Dougan E. K."/>
            <person name="Thang M."/>
            <person name="Chan C."/>
        </authorList>
    </citation>
    <scope>NUCLEOTIDE SEQUENCE [LARGE SCALE GENOMIC DNA]</scope>
</reference>
<gene>
    <name evidence="3" type="ORF">CCMP2556_LOCUS20259</name>
</gene>
<protein>
    <submittedName>
        <fullName evidence="3">Uncharacterized protein</fullName>
    </submittedName>
</protein>
<proteinExistence type="predicted"/>
<evidence type="ECO:0000256" key="1">
    <source>
        <dbReference type="SAM" id="Coils"/>
    </source>
</evidence>
<keyword evidence="1" id="KW-0175">Coiled coil</keyword>
<keyword evidence="4" id="KW-1185">Reference proteome</keyword>